<dbReference type="KEGG" id="ote:Oter_4347"/>
<dbReference type="HOGENOM" id="CLU_106273_5_1_0"/>
<gene>
    <name evidence="2" type="ordered locus">Oter_4347</name>
</gene>
<dbReference type="RefSeq" id="WP_012377145.1">
    <property type="nucleotide sequence ID" value="NC_010571.1"/>
</dbReference>
<keyword evidence="1" id="KW-0812">Transmembrane</keyword>
<accession>B1ZRG9</accession>
<dbReference type="Proteomes" id="UP000007013">
    <property type="component" value="Chromosome"/>
</dbReference>
<keyword evidence="1" id="KW-0472">Membrane</keyword>
<dbReference type="STRING" id="452637.Oter_4347"/>
<dbReference type="AlphaFoldDB" id="B1ZRG9"/>
<sequence>MSTDNPTGSTLASLLRDLRDEAATLVRQQAALAKTELKENLGRLGSHVAQIAIGGLVAFTGVIVLLIGLGLLIGLVLARAGLDEDTARWLGTTLVGLVVAVVGWAMLNRARKALADDPLMPRQTIQTLKEDQQWVQDKLHHPHESTT</sequence>
<organism evidence="2 3">
    <name type="scientific">Opitutus terrae (strain DSM 11246 / JCM 15787 / PB90-1)</name>
    <dbReference type="NCBI Taxonomy" id="452637"/>
    <lineage>
        <taxon>Bacteria</taxon>
        <taxon>Pseudomonadati</taxon>
        <taxon>Verrucomicrobiota</taxon>
        <taxon>Opitutia</taxon>
        <taxon>Opitutales</taxon>
        <taxon>Opitutaceae</taxon>
        <taxon>Opitutus</taxon>
    </lineage>
</organism>
<feature type="transmembrane region" description="Helical" evidence="1">
    <location>
        <begin position="89"/>
        <end position="107"/>
    </location>
</feature>
<evidence type="ECO:0008006" key="4">
    <source>
        <dbReference type="Google" id="ProtNLM"/>
    </source>
</evidence>
<reference evidence="2 3" key="1">
    <citation type="journal article" date="2011" name="J. Bacteriol.">
        <title>Genome sequence of the verrucomicrobium Opitutus terrae PB90-1, an abundant inhabitant of rice paddy soil ecosystems.</title>
        <authorList>
            <person name="van Passel M.W."/>
            <person name="Kant R."/>
            <person name="Palva A."/>
            <person name="Copeland A."/>
            <person name="Lucas S."/>
            <person name="Lapidus A."/>
            <person name="Glavina del Rio T."/>
            <person name="Pitluck S."/>
            <person name="Goltsman E."/>
            <person name="Clum A."/>
            <person name="Sun H."/>
            <person name="Schmutz J."/>
            <person name="Larimer F.W."/>
            <person name="Land M.L."/>
            <person name="Hauser L."/>
            <person name="Kyrpides N."/>
            <person name="Mikhailova N."/>
            <person name="Richardson P.P."/>
            <person name="Janssen P.H."/>
            <person name="de Vos W.M."/>
            <person name="Smidt H."/>
        </authorList>
    </citation>
    <scope>NUCLEOTIDE SEQUENCE [LARGE SCALE GENOMIC DNA]</scope>
    <source>
        <strain evidence="3">DSM 11246 / JCM 15787 / PB90-1</strain>
    </source>
</reference>
<evidence type="ECO:0000256" key="1">
    <source>
        <dbReference type="SAM" id="Phobius"/>
    </source>
</evidence>
<proteinExistence type="predicted"/>
<protein>
    <recommendedName>
        <fullName evidence="4">Phage holin family protein</fullName>
    </recommendedName>
</protein>
<dbReference type="InterPro" id="IPR009937">
    <property type="entry name" value="Phage_holin_3_6"/>
</dbReference>
<feature type="transmembrane region" description="Helical" evidence="1">
    <location>
        <begin position="51"/>
        <end position="77"/>
    </location>
</feature>
<name>B1ZRG9_OPITP</name>
<dbReference type="EMBL" id="CP001032">
    <property type="protein sequence ID" value="ACB77619.1"/>
    <property type="molecule type" value="Genomic_DNA"/>
</dbReference>
<evidence type="ECO:0000313" key="3">
    <source>
        <dbReference type="Proteomes" id="UP000007013"/>
    </source>
</evidence>
<evidence type="ECO:0000313" key="2">
    <source>
        <dbReference type="EMBL" id="ACB77619.1"/>
    </source>
</evidence>
<keyword evidence="3" id="KW-1185">Reference proteome</keyword>
<dbReference type="Pfam" id="PF07332">
    <property type="entry name" value="Phage_holin_3_6"/>
    <property type="match status" value="1"/>
</dbReference>
<keyword evidence="1" id="KW-1133">Transmembrane helix</keyword>